<dbReference type="AlphaFoldDB" id="A0A978UA27"/>
<keyword evidence="5 8" id="KW-1133">Transmembrane helix</keyword>
<keyword evidence="7 8" id="KW-0568">Pathogenesis-related protein</keyword>
<comment type="domain">
    <text evidence="8">The C-terminus contains a calmodulin-binding domain, which binds calmodulin in a calcium-dependent fashion.</text>
</comment>
<proteinExistence type="inferred from homology"/>
<comment type="caution">
    <text evidence="11">The sequence shown here is derived from an EMBL/GenBank/DDBJ whole genome shotgun (WGS) entry which is preliminary data.</text>
</comment>
<dbReference type="Pfam" id="PF03094">
    <property type="entry name" value="Mlo"/>
    <property type="match status" value="1"/>
</dbReference>
<feature type="transmembrane region" description="Helical" evidence="10">
    <location>
        <begin position="401"/>
        <end position="424"/>
    </location>
</feature>
<feature type="transmembrane region" description="Helical" evidence="10">
    <location>
        <begin position="444"/>
        <end position="466"/>
    </location>
</feature>
<dbReference type="EMBL" id="JAEACU010000052">
    <property type="protein sequence ID" value="KAH7511531.1"/>
    <property type="molecule type" value="Genomic_DNA"/>
</dbReference>
<comment type="similarity">
    <text evidence="2 8">Belongs to the MLO family.</text>
</comment>
<feature type="region of interest" description="Disordered" evidence="9">
    <location>
        <begin position="511"/>
        <end position="536"/>
    </location>
</feature>
<accession>A0A978UA27</accession>
<keyword evidence="3 8" id="KW-0812">Transmembrane</keyword>
<evidence type="ECO:0000256" key="10">
    <source>
        <dbReference type="SAM" id="Phobius"/>
    </source>
</evidence>
<sequence length="536" mass="61865">MEEEPNYSLEYTPTWVVASVCFFIVLISLCAERSLHHLGKILWRRKQEALFEALQKLKEELMLLGFISLLLTVFQGLVSHICIPTDLASYMLPCKRETPEAEHHGDYTSIQAISNIHRRLLSEDSSFSGHCLKKVECLRKREGSIVISGSITSSTHFHLCTRSGSCDLLCYNNGSRRDEGNIYIYIYIFFFPIFSLAQYIYTIREWKHWEDSVKVPGKDRDDDFHSTPHKEFRQRAAGQWRNAAVISWIISFFKQFHGSVSKADYISLRRGFIKTHFPHMPDFDFHAYIMRTLEVDFKRIVGISSYLWLFVVLFLLINLKGKFMMAHLLLVSLFAIDSGWGRQLLLLVGAKLEHIINHLAKEAEENIKDHEAQQTSGKKTSKESTGVKPSDKHFWFHKPRLILFLIHFILFQNSFEIAFFFWILCTYGFHSCIMEKLGFIITRLIMGAIVQVLCCYITLPLYALVIQMGSTFMEGMFGAAVREGIGSWTENIKGQQQVNKMEKQMSQIVHTSTAQQPSHHQEATASGDEITRVDHH</sequence>
<feature type="transmembrane region" description="Helical" evidence="10">
    <location>
        <begin position="12"/>
        <end position="31"/>
    </location>
</feature>
<evidence type="ECO:0000256" key="5">
    <source>
        <dbReference type="ARBA" id="ARBA00022989"/>
    </source>
</evidence>
<dbReference type="Proteomes" id="UP000813462">
    <property type="component" value="Unassembled WGS sequence"/>
</dbReference>
<protein>
    <recommendedName>
        <fullName evidence="8">MLO-like protein</fullName>
    </recommendedName>
</protein>
<keyword evidence="8" id="KW-0112">Calmodulin-binding</keyword>
<dbReference type="PANTHER" id="PTHR31942:SF54">
    <property type="entry name" value="MLO-LIKE PROTEIN 13"/>
    <property type="match status" value="1"/>
</dbReference>
<feature type="transmembrane region" description="Helical" evidence="10">
    <location>
        <begin position="182"/>
        <end position="201"/>
    </location>
</feature>
<keyword evidence="6 8" id="KW-0472">Membrane</keyword>
<gene>
    <name evidence="8" type="primary">MLO</name>
    <name evidence="11" type="ORF">FEM48_ZijujUnG0005400</name>
</gene>
<evidence type="ECO:0000256" key="3">
    <source>
        <dbReference type="ARBA" id="ARBA00022692"/>
    </source>
</evidence>
<dbReference type="GO" id="GO:0016020">
    <property type="term" value="C:membrane"/>
    <property type="evidence" value="ECO:0007669"/>
    <property type="project" value="UniProtKB-SubCell"/>
</dbReference>
<comment type="function">
    <text evidence="8">May be involved in modulation of pathogen defense and leaf cell death.</text>
</comment>
<evidence type="ECO:0000256" key="8">
    <source>
        <dbReference type="RuleBase" id="RU280816"/>
    </source>
</evidence>
<organism evidence="11 12">
    <name type="scientific">Ziziphus jujuba var. spinosa</name>
    <dbReference type="NCBI Taxonomy" id="714518"/>
    <lineage>
        <taxon>Eukaryota</taxon>
        <taxon>Viridiplantae</taxon>
        <taxon>Streptophyta</taxon>
        <taxon>Embryophyta</taxon>
        <taxon>Tracheophyta</taxon>
        <taxon>Spermatophyta</taxon>
        <taxon>Magnoliopsida</taxon>
        <taxon>eudicotyledons</taxon>
        <taxon>Gunneridae</taxon>
        <taxon>Pentapetalae</taxon>
        <taxon>rosids</taxon>
        <taxon>fabids</taxon>
        <taxon>Rosales</taxon>
        <taxon>Rhamnaceae</taxon>
        <taxon>Paliureae</taxon>
        <taxon>Ziziphus</taxon>
    </lineage>
</organism>
<keyword evidence="4 8" id="KW-0611">Plant defense</keyword>
<evidence type="ECO:0000313" key="11">
    <source>
        <dbReference type="EMBL" id="KAH7511531.1"/>
    </source>
</evidence>
<evidence type="ECO:0000256" key="6">
    <source>
        <dbReference type="ARBA" id="ARBA00023136"/>
    </source>
</evidence>
<dbReference type="GO" id="GO:0006952">
    <property type="term" value="P:defense response"/>
    <property type="evidence" value="ECO:0007669"/>
    <property type="project" value="UniProtKB-KW"/>
</dbReference>
<feature type="region of interest" description="Disordered" evidence="9">
    <location>
        <begin position="368"/>
        <end position="388"/>
    </location>
</feature>
<comment type="subcellular location">
    <subcellularLocation>
        <location evidence="1 8">Membrane</location>
        <topology evidence="1 8">Multi-pass membrane protein</topology>
    </subcellularLocation>
</comment>
<feature type="transmembrane region" description="Helical" evidence="10">
    <location>
        <begin position="300"/>
        <end position="317"/>
    </location>
</feature>
<evidence type="ECO:0000256" key="9">
    <source>
        <dbReference type="SAM" id="MobiDB-lite"/>
    </source>
</evidence>
<evidence type="ECO:0000256" key="2">
    <source>
        <dbReference type="ARBA" id="ARBA00006574"/>
    </source>
</evidence>
<reference evidence="11" key="1">
    <citation type="journal article" date="2021" name="Front. Plant Sci.">
        <title>Chromosome-Scale Genome Assembly for Chinese Sour Jujube and Insights Into Its Genome Evolution and Domestication Signature.</title>
        <authorList>
            <person name="Shen L.-Y."/>
            <person name="Luo H."/>
            <person name="Wang X.-L."/>
            <person name="Wang X.-M."/>
            <person name="Qiu X.-J."/>
            <person name="Liu H."/>
            <person name="Zhou S.-S."/>
            <person name="Jia K.-H."/>
            <person name="Nie S."/>
            <person name="Bao Y.-T."/>
            <person name="Zhang R.-G."/>
            <person name="Yun Q.-Z."/>
            <person name="Chai Y.-H."/>
            <person name="Lu J.-Y."/>
            <person name="Li Y."/>
            <person name="Zhao S.-W."/>
            <person name="Mao J.-F."/>
            <person name="Jia S.-G."/>
            <person name="Mao Y.-M."/>
        </authorList>
    </citation>
    <scope>NUCLEOTIDE SEQUENCE</scope>
    <source>
        <strain evidence="11">AT0</strain>
        <tissue evidence="11">Leaf</tissue>
    </source>
</reference>
<dbReference type="PANTHER" id="PTHR31942">
    <property type="entry name" value="MLO-LIKE PROTEIN 1"/>
    <property type="match status" value="1"/>
</dbReference>
<evidence type="ECO:0000313" key="12">
    <source>
        <dbReference type="Proteomes" id="UP000813462"/>
    </source>
</evidence>
<evidence type="ECO:0000256" key="4">
    <source>
        <dbReference type="ARBA" id="ARBA00022821"/>
    </source>
</evidence>
<dbReference type="InterPro" id="IPR004326">
    <property type="entry name" value="Mlo"/>
</dbReference>
<evidence type="ECO:0000256" key="1">
    <source>
        <dbReference type="ARBA" id="ARBA00004141"/>
    </source>
</evidence>
<feature type="transmembrane region" description="Helical" evidence="10">
    <location>
        <begin position="61"/>
        <end position="83"/>
    </location>
</feature>
<dbReference type="GO" id="GO:0005516">
    <property type="term" value="F:calmodulin binding"/>
    <property type="evidence" value="ECO:0007669"/>
    <property type="project" value="UniProtKB-KW"/>
</dbReference>
<evidence type="ECO:0000256" key="7">
    <source>
        <dbReference type="ARBA" id="ARBA00023265"/>
    </source>
</evidence>
<name>A0A978UA27_ZIZJJ</name>